<protein>
    <submittedName>
        <fullName evidence="3">Uncharacterized protein</fullName>
    </submittedName>
</protein>
<evidence type="ECO:0000313" key="3">
    <source>
        <dbReference type="EMBL" id="URD98549.1"/>
    </source>
</evidence>
<feature type="region of interest" description="Disordered" evidence="1">
    <location>
        <begin position="188"/>
        <end position="230"/>
    </location>
</feature>
<organism evidence="3 4">
    <name type="scientific">Musa troglodytarum</name>
    <name type="common">fe'i banana</name>
    <dbReference type="NCBI Taxonomy" id="320322"/>
    <lineage>
        <taxon>Eukaryota</taxon>
        <taxon>Viridiplantae</taxon>
        <taxon>Streptophyta</taxon>
        <taxon>Embryophyta</taxon>
        <taxon>Tracheophyta</taxon>
        <taxon>Spermatophyta</taxon>
        <taxon>Magnoliopsida</taxon>
        <taxon>Liliopsida</taxon>
        <taxon>Zingiberales</taxon>
        <taxon>Musaceae</taxon>
        <taxon>Musa</taxon>
    </lineage>
</organism>
<name>A0A9E7K012_9LILI</name>
<evidence type="ECO:0000256" key="1">
    <source>
        <dbReference type="SAM" id="MobiDB-lite"/>
    </source>
</evidence>
<reference evidence="3" key="1">
    <citation type="submission" date="2022-05" db="EMBL/GenBank/DDBJ databases">
        <title>The Musa troglodytarum L. genome provides insights into the mechanism of non-climacteric behaviour and enrichment of carotenoids.</title>
        <authorList>
            <person name="Wang J."/>
        </authorList>
    </citation>
    <scope>NUCLEOTIDE SEQUENCE</scope>
    <source>
        <tissue evidence="3">Leaf</tissue>
    </source>
</reference>
<dbReference type="AlphaFoldDB" id="A0A9E7K012"/>
<sequence length="230" mass="25270">MQHLMVLHAFLFCPRYVLQLVYRKTPPGIRMMSSEYRRLGHVTNCDGVACQILFAMHPSPQCGSAEVGTCNREDHHLEPPKKTSAYAFFTTIGRVKCIGMPLKYAPLEEKICTGGGPPPFLSSEISCCSFFASMTGSSSAHIRHRKTPKLDTKEGLLHHQLEGVTSSTGGNGERVTRLEEFANAVGQQGNTFGASKDDSKSEYHGNDIDGHHSVDPTSWVQRNASPPDHV</sequence>
<gene>
    <name evidence="3" type="ORF">MUK42_29949</name>
</gene>
<feature type="signal peptide" evidence="2">
    <location>
        <begin position="1"/>
        <end position="19"/>
    </location>
</feature>
<keyword evidence="4" id="KW-1185">Reference proteome</keyword>
<keyword evidence="2" id="KW-0732">Signal</keyword>
<feature type="compositionally biased region" description="Basic and acidic residues" evidence="1">
    <location>
        <begin position="195"/>
        <end position="214"/>
    </location>
</feature>
<evidence type="ECO:0000313" key="4">
    <source>
        <dbReference type="Proteomes" id="UP001055439"/>
    </source>
</evidence>
<feature type="compositionally biased region" description="Polar residues" evidence="1">
    <location>
        <begin position="215"/>
        <end position="224"/>
    </location>
</feature>
<evidence type="ECO:0000256" key="2">
    <source>
        <dbReference type="SAM" id="SignalP"/>
    </source>
</evidence>
<feature type="chain" id="PRO_5039624527" evidence="2">
    <location>
        <begin position="20"/>
        <end position="230"/>
    </location>
</feature>
<accession>A0A9E7K012</accession>
<dbReference type="EMBL" id="CP097506">
    <property type="protein sequence ID" value="URD98549.1"/>
    <property type="molecule type" value="Genomic_DNA"/>
</dbReference>
<dbReference type="Proteomes" id="UP001055439">
    <property type="component" value="Chromosome 4"/>
</dbReference>
<proteinExistence type="predicted"/>